<keyword evidence="1" id="KW-1133">Transmembrane helix</keyword>
<dbReference type="AlphaFoldDB" id="A0A4U9VT28"/>
<accession>A0A4U9VT28</accession>
<proteinExistence type="predicted"/>
<dbReference type="STRING" id="1123265.GCA_000686625_04587"/>
<dbReference type="EMBL" id="LR590484">
    <property type="protein sequence ID" value="VTR49059.1"/>
    <property type="molecule type" value="Genomic_DNA"/>
</dbReference>
<name>A0A4U9VT28_9SPHI</name>
<evidence type="ECO:0000313" key="3">
    <source>
        <dbReference type="Proteomes" id="UP000308196"/>
    </source>
</evidence>
<organism evidence="2 3">
    <name type="scientific">Sphingobacterium thalpophilum</name>
    <dbReference type="NCBI Taxonomy" id="259"/>
    <lineage>
        <taxon>Bacteria</taxon>
        <taxon>Pseudomonadati</taxon>
        <taxon>Bacteroidota</taxon>
        <taxon>Sphingobacteriia</taxon>
        <taxon>Sphingobacteriales</taxon>
        <taxon>Sphingobacteriaceae</taxon>
        <taxon>Sphingobacterium</taxon>
    </lineage>
</organism>
<dbReference type="Proteomes" id="UP000308196">
    <property type="component" value="Chromosome"/>
</dbReference>
<keyword evidence="1" id="KW-0472">Membrane</keyword>
<reference evidence="2 3" key="1">
    <citation type="submission" date="2019-05" db="EMBL/GenBank/DDBJ databases">
        <authorList>
            <consortium name="Pathogen Informatics"/>
        </authorList>
    </citation>
    <scope>NUCLEOTIDE SEQUENCE [LARGE SCALE GENOMIC DNA]</scope>
    <source>
        <strain evidence="2 3">NCTC11429</strain>
    </source>
</reference>
<feature type="transmembrane region" description="Helical" evidence="1">
    <location>
        <begin position="6"/>
        <end position="27"/>
    </location>
</feature>
<dbReference type="RefSeq" id="WP_324755583.1">
    <property type="nucleotide sequence ID" value="NZ_CP141191.1"/>
</dbReference>
<evidence type="ECO:0000313" key="2">
    <source>
        <dbReference type="EMBL" id="VTR49059.1"/>
    </source>
</evidence>
<keyword evidence="1" id="KW-0812">Transmembrane</keyword>
<gene>
    <name evidence="2" type="ORF">NCTC11429_03808</name>
</gene>
<evidence type="ECO:0000256" key="1">
    <source>
        <dbReference type="SAM" id="Phobius"/>
    </source>
</evidence>
<protein>
    <submittedName>
        <fullName evidence="2">Uncharacterized protein</fullName>
    </submittedName>
</protein>
<dbReference type="KEGG" id="stha:NCTC11429_03808"/>
<sequence length="69" mass="7807">MFSFGLLMYLIYGGFIAICLYGLYLVLSKLLDRYLAAKRDHTAALREQNDILKVIAKAVKPRDDNNPTA</sequence>